<feature type="domain" description="EamA" evidence="4">
    <location>
        <begin position="30"/>
        <end position="162"/>
    </location>
</feature>
<keyword evidence="3" id="KW-0472">Membrane</keyword>
<name>A0A895YKV5_9ACTN</name>
<dbReference type="InterPro" id="IPR052756">
    <property type="entry name" value="Alkyne_AA_exporter"/>
</dbReference>
<evidence type="ECO:0000313" key="6">
    <source>
        <dbReference type="Proteomes" id="UP000662857"/>
    </source>
</evidence>
<dbReference type="InterPro" id="IPR000620">
    <property type="entry name" value="EamA_dom"/>
</dbReference>
<dbReference type="KEGG" id="nhy:JQS43_10380"/>
<evidence type="ECO:0000256" key="2">
    <source>
        <dbReference type="SAM" id="MobiDB-lite"/>
    </source>
</evidence>
<protein>
    <submittedName>
        <fullName evidence="5">DMT family transporter</fullName>
    </submittedName>
</protein>
<feature type="transmembrane region" description="Helical" evidence="3">
    <location>
        <begin position="30"/>
        <end position="53"/>
    </location>
</feature>
<feature type="domain" description="EamA" evidence="4">
    <location>
        <begin position="175"/>
        <end position="308"/>
    </location>
</feature>
<keyword evidence="6" id="KW-1185">Reference proteome</keyword>
<accession>A0A895YKV5</accession>
<proteinExistence type="inferred from homology"/>
<evidence type="ECO:0000313" key="5">
    <source>
        <dbReference type="EMBL" id="QSB16642.1"/>
    </source>
</evidence>
<evidence type="ECO:0000256" key="3">
    <source>
        <dbReference type="SAM" id="Phobius"/>
    </source>
</evidence>
<dbReference type="EMBL" id="CP070499">
    <property type="protein sequence ID" value="QSB16642.1"/>
    <property type="molecule type" value="Genomic_DNA"/>
</dbReference>
<dbReference type="RefSeq" id="WP_239678867.1">
    <property type="nucleotide sequence ID" value="NZ_CP070499.1"/>
</dbReference>
<evidence type="ECO:0000256" key="1">
    <source>
        <dbReference type="ARBA" id="ARBA00007362"/>
    </source>
</evidence>
<feature type="transmembrane region" description="Helical" evidence="3">
    <location>
        <begin position="146"/>
        <end position="168"/>
    </location>
</feature>
<dbReference type="SUPFAM" id="SSF103481">
    <property type="entry name" value="Multidrug resistance efflux transporter EmrE"/>
    <property type="match status" value="2"/>
</dbReference>
<feature type="transmembrane region" description="Helical" evidence="3">
    <location>
        <begin position="90"/>
        <end position="111"/>
    </location>
</feature>
<feature type="transmembrane region" description="Helical" evidence="3">
    <location>
        <begin position="117"/>
        <end position="139"/>
    </location>
</feature>
<gene>
    <name evidence="5" type="ORF">JQS43_10380</name>
</gene>
<feature type="transmembrane region" description="Helical" evidence="3">
    <location>
        <begin position="174"/>
        <end position="192"/>
    </location>
</feature>
<sequence>MTAALASPAPPPAPSPPPPPATRTRGGSRLAMLAAAVTVVLWASAFVAIRAIGDAYSPGALASGRITIAALVLGGIALYYRRPLPRGRPLLLVVGYGVAWFAGYMVVLNLAQQHLDAGTAAMLVNLAPILVAISAGLLLGEGFSRWLLTGIGVAFVGTIIIATGGTGGGSVNEGIGIVLGIVTAVLYAAGVLAQKVALRSVDVLSATFLGCAVGAIVLLPFSVDFVQQTMSAPGAAIAGVVYLGIFPTAIAFNLWAYALSRSDAGRLSATTLTVPAIAVGLSWLLLGELPTVLGMIGGALCLLGVAISRRR</sequence>
<dbReference type="Proteomes" id="UP000662857">
    <property type="component" value="Chromosome"/>
</dbReference>
<keyword evidence="3" id="KW-0812">Transmembrane</keyword>
<feature type="transmembrane region" description="Helical" evidence="3">
    <location>
        <begin position="59"/>
        <end position="78"/>
    </location>
</feature>
<comment type="similarity">
    <text evidence="1">Belongs to the EamA transporter family.</text>
</comment>
<evidence type="ECO:0000259" key="4">
    <source>
        <dbReference type="Pfam" id="PF00892"/>
    </source>
</evidence>
<feature type="compositionally biased region" description="Pro residues" evidence="2">
    <location>
        <begin position="8"/>
        <end position="21"/>
    </location>
</feature>
<reference evidence="5" key="1">
    <citation type="submission" date="2021-02" db="EMBL/GenBank/DDBJ databases">
        <title>Natrosporangium hydrolyticum gen. nov., sp. nov, a haloalkaliphilic actinobacterium from a soda solonchak soil.</title>
        <authorList>
            <person name="Sorokin D.Y."/>
            <person name="Khijniak T.V."/>
            <person name="Zakharycheva A.P."/>
            <person name="Boueva O.V."/>
            <person name="Ariskina E.V."/>
            <person name="Hahnke R.L."/>
            <person name="Bunk B."/>
            <person name="Sproer C."/>
            <person name="Schumann P."/>
            <person name="Evtushenko L.I."/>
            <person name="Kublanov I.V."/>
        </authorList>
    </citation>
    <scope>NUCLEOTIDE SEQUENCE</scope>
    <source>
        <strain evidence="5">DSM 106523</strain>
    </source>
</reference>
<feature type="region of interest" description="Disordered" evidence="2">
    <location>
        <begin position="1"/>
        <end position="26"/>
    </location>
</feature>
<dbReference type="AlphaFoldDB" id="A0A895YKV5"/>
<keyword evidence="3" id="KW-1133">Transmembrane helix</keyword>
<feature type="transmembrane region" description="Helical" evidence="3">
    <location>
        <begin position="235"/>
        <end position="255"/>
    </location>
</feature>
<feature type="transmembrane region" description="Helical" evidence="3">
    <location>
        <begin position="267"/>
        <end position="286"/>
    </location>
</feature>
<dbReference type="GO" id="GO:0016020">
    <property type="term" value="C:membrane"/>
    <property type="evidence" value="ECO:0007669"/>
    <property type="project" value="InterPro"/>
</dbReference>
<dbReference type="InterPro" id="IPR037185">
    <property type="entry name" value="EmrE-like"/>
</dbReference>
<organism evidence="5 6">
    <name type="scientific">Natronosporangium hydrolyticum</name>
    <dbReference type="NCBI Taxonomy" id="2811111"/>
    <lineage>
        <taxon>Bacteria</taxon>
        <taxon>Bacillati</taxon>
        <taxon>Actinomycetota</taxon>
        <taxon>Actinomycetes</taxon>
        <taxon>Micromonosporales</taxon>
        <taxon>Micromonosporaceae</taxon>
        <taxon>Natronosporangium</taxon>
    </lineage>
</organism>
<dbReference type="PANTHER" id="PTHR12715:SF4">
    <property type="entry name" value="EAMA DOMAIN-CONTAINING PROTEIN"/>
    <property type="match status" value="1"/>
</dbReference>
<dbReference type="PANTHER" id="PTHR12715">
    <property type="entry name" value="TRANSPORTER, DRUG/METABOLITE EXPORTER FAMILY"/>
    <property type="match status" value="1"/>
</dbReference>
<feature type="transmembrane region" description="Helical" evidence="3">
    <location>
        <begin position="204"/>
        <end position="223"/>
    </location>
</feature>
<dbReference type="Pfam" id="PF00892">
    <property type="entry name" value="EamA"/>
    <property type="match status" value="2"/>
</dbReference>
<feature type="transmembrane region" description="Helical" evidence="3">
    <location>
        <begin position="292"/>
        <end position="308"/>
    </location>
</feature>